<dbReference type="AlphaFoldDB" id="A0A3B4GT47"/>
<dbReference type="GeneTree" id="ENSGT00940000180453"/>
<dbReference type="Ensembl" id="ENSPNYT00000025262.1">
    <property type="protein sequence ID" value="ENSPNYP00000024658.1"/>
    <property type="gene ID" value="ENSPNYG00000018620.1"/>
</dbReference>
<keyword evidence="1" id="KW-0732">Signal</keyword>
<name>A0A3B4GT47_9CICH</name>
<protein>
    <submittedName>
        <fullName evidence="2">Uncharacterized protein</fullName>
    </submittedName>
</protein>
<dbReference type="PROSITE" id="PS50276">
    <property type="entry name" value="PANCREATIC_HORMONE_2"/>
    <property type="match status" value="1"/>
</dbReference>
<proteinExistence type="predicted"/>
<reference evidence="2" key="1">
    <citation type="submission" date="2023-09" db="UniProtKB">
        <authorList>
            <consortium name="Ensembl"/>
        </authorList>
    </citation>
    <scope>IDENTIFICATION</scope>
</reference>
<evidence type="ECO:0000313" key="2">
    <source>
        <dbReference type="Ensembl" id="ENSPNYP00000024658.1"/>
    </source>
</evidence>
<sequence length="89" mass="9996">IQGGELKRCPIWPTLLPLSITLTIASGRTPSPPLSTGGDCPPAKLLTYGEKITHFGVLLFQQRYGMRVRYHMVFSKYTRKSGENLAEFR</sequence>
<feature type="chain" id="PRO_5017318544" evidence="1">
    <location>
        <begin position="28"/>
        <end position="89"/>
    </location>
</feature>
<feature type="signal peptide" evidence="1">
    <location>
        <begin position="1"/>
        <end position="27"/>
    </location>
</feature>
<evidence type="ECO:0000256" key="1">
    <source>
        <dbReference type="SAM" id="SignalP"/>
    </source>
</evidence>
<accession>A0A3B4GT47</accession>
<organism evidence="2">
    <name type="scientific">Pundamilia nyererei</name>
    <dbReference type="NCBI Taxonomy" id="303518"/>
    <lineage>
        <taxon>Eukaryota</taxon>
        <taxon>Metazoa</taxon>
        <taxon>Chordata</taxon>
        <taxon>Craniata</taxon>
        <taxon>Vertebrata</taxon>
        <taxon>Euteleostomi</taxon>
        <taxon>Actinopterygii</taxon>
        <taxon>Neopterygii</taxon>
        <taxon>Teleostei</taxon>
        <taxon>Neoteleostei</taxon>
        <taxon>Acanthomorphata</taxon>
        <taxon>Ovalentaria</taxon>
        <taxon>Cichlomorphae</taxon>
        <taxon>Cichliformes</taxon>
        <taxon>Cichlidae</taxon>
        <taxon>African cichlids</taxon>
        <taxon>Pseudocrenilabrinae</taxon>
        <taxon>Haplochromini</taxon>
        <taxon>Pundamilia</taxon>
    </lineage>
</organism>